<proteinExistence type="predicted"/>
<dbReference type="AlphaFoldDB" id="A0A8S0W010"/>
<gene>
    <name evidence="1" type="ORF">AAE3_LOCUS6845</name>
</gene>
<name>A0A8S0W010_CYCAE</name>
<dbReference type="EMBL" id="CACVBS010000045">
    <property type="protein sequence ID" value="CAA7264535.1"/>
    <property type="molecule type" value="Genomic_DNA"/>
</dbReference>
<dbReference type="OrthoDB" id="10431530at2759"/>
<comment type="caution">
    <text evidence="1">The sequence shown here is derived from an EMBL/GenBank/DDBJ whole genome shotgun (WGS) entry which is preliminary data.</text>
</comment>
<protein>
    <submittedName>
        <fullName evidence="1">Uncharacterized protein</fullName>
    </submittedName>
</protein>
<sequence length="174" mass="19368">MDPSFNILELPCLNTLTFGHRLDNLHALLARSGRLTTLILNNIDLDEPADTTQLLKAVPSLESLSTLDAYIEKHFFTLLGSTTPTASGDSKPTYLPCLQYLSLSDKSDLDWNSVLNVFPTTLQAHNANCRRRPLKSLTIEVDEDEDEDGHFIGEEVLNRLLELTSPSSAKMKLI</sequence>
<dbReference type="Proteomes" id="UP000467700">
    <property type="component" value="Unassembled WGS sequence"/>
</dbReference>
<reference evidence="1 2" key="1">
    <citation type="submission" date="2020-01" db="EMBL/GenBank/DDBJ databases">
        <authorList>
            <person name="Gupta K D."/>
        </authorList>
    </citation>
    <scope>NUCLEOTIDE SEQUENCE [LARGE SCALE GENOMIC DNA]</scope>
</reference>
<evidence type="ECO:0000313" key="1">
    <source>
        <dbReference type="EMBL" id="CAA7264535.1"/>
    </source>
</evidence>
<evidence type="ECO:0000313" key="2">
    <source>
        <dbReference type="Proteomes" id="UP000467700"/>
    </source>
</evidence>
<accession>A0A8S0W010</accession>
<organism evidence="1 2">
    <name type="scientific">Cyclocybe aegerita</name>
    <name type="common">Black poplar mushroom</name>
    <name type="synonym">Agrocybe aegerita</name>
    <dbReference type="NCBI Taxonomy" id="1973307"/>
    <lineage>
        <taxon>Eukaryota</taxon>
        <taxon>Fungi</taxon>
        <taxon>Dikarya</taxon>
        <taxon>Basidiomycota</taxon>
        <taxon>Agaricomycotina</taxon>
        <taxon>Agaricomycetes</taxon>
        <taxon>Agaricomycetidae</taxon>
        <taxon>Agaricales</taxon>
        <taxon>Agaricineae</taxon>
        <taxon>Bolbitiaceae</taxon>
        <taxon>Cyclocybe</taxon>
    </lineage>
</organism>
<keyword evidence="2" id="KW-1185">Reference proteome</keyword>